<protein>
    <recommendedName>
        <fullName evidence="4">NAD(P)-binding domain-containing protein</fullName>
    </recommendedName>
</protein>
<accession>A0A1R3RJM5</accession>
<organism evidence="5 6">
    <name type="scientific">Aspergillus carbonarius (strain ITEM 5010)</name>
    <dbReference type="NCBI Taxonomy" id="602072"/>
    <lineage>
        <taxon>Eukaryota</taxon>
        <taxon>Fungi</taxon>
        <taxon>Dikarya</taxon>
        <taxon>Ascomycota</taxon>
        <taxon>Pezizomycotina</taxon>
        <taxon>Eurotiomycetes</taxon>
        <taxon>Eurotiomycetidae</taxon>
        <taxon>Eurotiales</taxon>
        <taxon>Aspergillaceae</taxon>
        <taxon>Aspergillus</taxon>
        <taxon>Aspergillus subgen. Circumdati</taxon>
    </lineage>
</organism>
<dbReference type="PANTHER" id="PTHR47706">
    <property type="entry name" value="NMRA-LIKE FAMILY PROTEIN"/>
    <property type="match status" value="1"/>
</dbReference>
<feature type="domain" description="NAD(P)-binding" evidence="4">
    <location>
        <begin position="13"/>
        <end position="158"/>
    </location>
</feature>
<dbReference type="VEuPathDB" id="FungiDB:ASPCADRAFT_6362"/>
<evidence type="ECO:0000256" key="3">
    <source>
        <dbReference type="ARBA" id="ARBA00023002"/>
    </source>
</evidence>
<gene>
    <name evidence="5" type="ORF">ASPCADRAFT_6362</name>
</gene>
<dbReference type="InterPro" id="IPR051609">
    <property type="entry name" value="NmrA/Isoflavone_reductase-like"/>
</dbReference>
<dbReference type="SUPFAM" id="SSF51735">
    <property type="entry name" value="NAD(P)-binding Rossmann-fold domains"/>
    <property type="match status" value="1"/>
</dbReference>
<evidence type="ECO:0000256" key="1">
    <source>
        <dbReference type="ARBA" id="ARBA00005725"/>
    </source>
</evidence>
<keyword evidence="6" id="KW-1185">Reference proteome</keyword>
<dbReference type="InterPro" id="IPR016040">
    <property type="entry name" value="NAD(P)-bd_dom"/>
</dbReference>
<name>A0A1R3RJM5_ASPC5</name>
<dbReference type="Proteomes" id="UP000188318">
    <property type="component" value="Unassembled WGS sequence"/>
</dbReference>
<dbReference type="OrthoDB" id="5407715at2759"/>
<comment type="similarity">
    <text evidence="1">Belongs to the NmrA-type oxidoreductase family. Isoflavone reductase subfamily.</text>
</comment>
<dbReference type="AlphaFoldDB" id="A0A1R3RJM5"/>
<evidence type="ECO:0000259" key="4">
    <source>
        <dbReference type="Pfam" id="PF13460"/>
    </source>
</evidence>
<dbReference type="EMBL" id="KV907501">
    <property type="protein sequence ID" value="OOF94679.1"/>
    <property type="molecule type" value="Genomic_DNA"/>
</dbReference>
<dbReference type="PANTHER" id="PTHR47706:SF9">
    <property type="entry name" value="NMRA-LIKE DOMAIN-CONTAINING PROTEIN-RELATED"/>
    <property type="match status" value="1"/>
</dbReference>
<dbReference type="OMA" id="WFDWGIE"/>
<dbReference type="GO" id="GO:0016491">
    <property type="term" value="F:oxidoreductase activity"/>
    <property type="evidence" value="ECO:0007669"/>
    <property type="project" value="UniProtKB-KW"/>
</dbReference>
<proteinExistence type="inferred from homology"/>
<keyword evidence="2" id="KW-0521">NADP</keyword>
<evidence type="ECO:0000313" key="5">
    <source>
        <dbReference type="EMBL" id="OOF94679.1"/>
    </source>
</evidence>
<keyword evidence="3" id="KW-0560">Oxidoreductase</keyword>
<dbReference type="Gene3D" id="3.40.50.720">
    <property type="entry name" value="NAD(P)-binding Rossmann-like Domain"/>
    <property type="match status" value="1"/>
</dbReference>
<evidence type="ECO:0000313" key="6">
    <source>
        <dbReference type="Proteomes" id="UP000188318"/>
    </source>
</evidence>
<dbReference type="InterPro" id="IPR036291">
    <property type="entry name" value="NAD(P)-bd_dom_sf"/>
</dbReference>
<evidence type="ECO:0000256" key="2">
    <source>
        <dbReference type="ARBA" id="ARBA00022857"/>
    </source>
</evidence>
<reference evidence="6" key="1">
    <citation type="journal article" date="2017" name="Genome Biol.">
        <title>Comparative genomics reveals high biological diversity and specific adaptations in the industrially and medically important fungal genus Aspergillus.</title>
        <authorList>
            <person name="de Vries R.P."/>
            <person name="Riley R."/>
            <person name="Wiebenga A."/>
            <person name="Aguilar-Osorio G."/>
            <person name="Amillis S."/>
            <person name="Uchima C.A."/>
            <person name="Anderluh G."/>
            <person name="Asadollahi M."/>
            <person name="Askin M."/>
            <person name="Barry K."/>
            <person name="Battaglia E."/>
            <person name="Bayram O."/>
            <person name="Benocci T."/>
            <person name="Braus-Stromeyer S.A."/>
            <person name="Caldana C."/>
            <person name="Canovas D."/>
            <person name="Cerqueira G.C."/>
            <person name="Chen F."/>
            <person name="Chen W."/>
            <person name="Choi C."/>
            <person name="Clum A."/>
            <person name="Dos Santos R.A."/>
            <person name="Damasio A.R."/>
            <person name="Diallinas G."/>
            <person name="Emri T."/>
            <person name="Fekete E."/>
            <person name="Flipphi M."/>
            <person name="Freyberg S."/>
            <person name="Gallo A."/>
            <person name="Gournas C."/>
            <person name="Habgood R."/>
            <person name="Hainaut M."/>
            <person name="Harispe M.L."/>
            <person name="Henrissat B."/>
            <person name="Hilden K.S."/>
            <person name="Hope R."/>
            <person name="Hossain A."/>
            <person name="Karabika E."/>
            <person name="Karaffa L."/>
            <person name="Karanyi Z."/>
            <person name="Krasevec N."/>
            <person name="Kuo A."/>
            <person name="Kusch H."/>
            <person name="LaButti K."/>
            <person name="Lagendijk E.L."/>
            <person name="Lapidus A."/>
            <person name="Levasseur A."/>
            <person name="Lindquist E."/>
            <person name="Lipzen A."/>
            <person name="Logrieco A.F."/>
            <person name="MacCabe A."/>
            <person name="Maekelae M.R."/>
            <person name="Malavazi I."/>
            <person name="Melin P."/>
            <person name="Meyer V."/>
            <person name="Mielnichuk N."/>
            <person name="Miskei M."/>
            <person name="Molnar A.P."/>
            <person name="Mule G."/>
            <person name="Ngan C.Y."/>
            <person name="Orejas M."/>
            <person name="Orosz E."/>
            <person name="Ouedraogo J.P."/>
            <person name="Overkamp K.M."/>
            <person name="Park H.-S."/>
            <person name="Perrone G."/>
            <person name="Piumi F."/>
            <person name="Punt P.J."/>
            <person name="Ram A.F."/>
            <person name="Ramon A."/>
            <person name="Rauscher S."/>
            <person name="Record E."/>
            <person name="Riano-Pachon D.M."/>
            <person name="Robert V."/>
            <person name="Roehrig J."/>
            <person name="Ruller R."/>
            <person name="Salamov A."/>
            <person name="Salih N.S."/>
            <person name="Samson R.A."/>
            <person name="Sandor E."/>
            <person name="Sanguinetti M."/>
            <person name="Schuetze T."/>
            <person name="Sepcic K."/>
            <person name="Shelest E."/>
            <person name="Sherlock G."/>
            <person name="Sophianopoulou V."/>
            <person name="Squina F.M."/>
            <person name="Sun H."/>
            <person name="Susca A."/>
            <person name="Todd R.B."/>
            <person name="Tsang A."/>
            <person name="Unkles S.E."/>
            <person name="van de Wiele N."/>
            <person name="van Rossen-Uffink D."/>
            <person name="Oliveira J.V."/>
            <person name="Vesth T.C."/>
            <person name="Visser J."/>
            <person name="Yu J.-H."/>
            <person name="Zhou M."/>
            <person name="Andersen M.R."/>
            <person name="Archer D.B."/>
            <person name="Baker S.E."/>
            <person name="Benoit I."/>
            <person name="Brakhage A.A."/>
            <person name="Braus G.H."/>
            <person name="Fischer R."/>
            <person name="Frisvad J.C."/>
            <person name="Goldman G.H."/>
            <person name="Houbraken J."/>
            <person name="Oakley B."/>
            <person name="Pocsi I."/>
            <person name="Scazzocchio C."/>
            <person name="Seiboth B."/>
            <person name="vanKuyk P.A."/>
            <person name="Wortman J."/>
            <person name="Dyer P.S."/>
            <person name="Grigoriev I.V."/>
        </authorList>
    </citation>
    <scope>NUCLEOTIDE SEQUENCE [LARGE SCALE GENOMIC DNA]</scope>
    <source>
        <strain evidence="6">ITEM 5010</strain>
    </source>
</reference>
<sequence length="321" mass="35826">MSNNDIRNIVILGATGPIGIEITKALLATDSPFEVTAVRRKNASTLWPFPPNPRLQEITVDYTSTASLKQAFFNQHAIIEAFNPSTAIHQERIIQAAIETPTIKHIITPDFSSDTFHQNAGELLIFQPKIKAQHVLDALASQRDDLHWTAIITGPFFDWAIPQNLFWISPTTHKVTIFGSGNQHISMSKLDMVGRATLAVLKTPENYLDRPAYFADYTISSNELLSLLNESHIDEQPWTANTTALDGWLSTATQLWEKDTADGVEDRLNSTAYRMLGTYGLFDERNRYGADFSDRVETGFGIGREEFAEVLRGLVDGDEAV</sequence>
<dbReference type="Pfam" id="PF13460">
    <property type="entry name" value="NAD_binding_10"/>
    <property type="match status" value="1"/>
</dbReference>